<name>A0ABV2LX67_9FIRM</name>
<dbReference type="EMBL" id="JBEPMJ010000001">
    <property type="protein sequence ID" value="MET3748806.1"/>
    <property type="molecule type" value="Genomic_DNA"/>
</dbReference>
<evidence type="ECO:0000256" key="1">
    <source>
        <dbReference type="SAM" id="MobiDB-lite"/>
    </source>
</evidence>
<reference evidence="2 3" key="1">
    <citation type="submission" date="2024-06" db="EMBL/GenBank/DDBJ databases">
        <title>Genomic Encyclopedia of Type Strains, Phase IV (KMG-IV): sequencing the most valuable type-strain genomes for metagenomic binning, comparative biology and taxonomic classification.</title>
        <authorList>
            <person name="Goeker M."/>
        </authorList>
    </citation>
    <scope>NUCLEOTIDE SEQUENCE [LARGE SCALE GENOMIC DNA]</scope>
    <source>
        <strain evidence="2 3">DSM 29492</strain>
    </source>
</reference>
<protein>
    <submittedName>
        <fullName evidence="2">RNase H-like nuclease</fullName>
    </submittedName>
</protein>
<organism evidence="2 3">
    <name type="scientific">Blautia caecimuris</name>
    <dbReference type="NCBI Taxonomy" id="1796615"/>
    <lineage>
        <taxon>Bacteria</taxon>
        <taxon>Bacillati</taxon>
        <taxon>Bacillota</taxon>
        <taxon>Clostridia</taxon>
        <taxon>Lachnospirales</taxon>
        <taxon>Lachnospiraceae</taxon>
        <taxon>Blautia</taxon>
    </lineage>
</organism>
<evidence type="ECO:0000313" key="2">
    <source>
        <dbReference type="EMBL" id="MET3748806.1"/>
    </source>
</evidence>
<feature type="compositionally biased region" description="Basic residues" evidence="1">
    <location>
        <begin position="1"/>
        <end position="13"/>
    </location>
</feature>
<gene>
    <name evidence="2" type="ORF">ABID24_000022</name>
</gene>
<feature type="compositionally biased region" description="Basic and acidic residues" evidence="1">
    <location>
        <begin position="14"/>
        <end position="29"/>
    </location>
</feature>
<dbReference type="Proteomes" id="UP001549106">
    <property type="component" value="Unassembled WGS sequence"/>
</dbReference>
<keyword evidence="3" id="KW-1185">Reference proteome</keyword>
<feature type="region of interest" description="Disordered" evidence="1">
    <location>
        <begin position="1"/>
        <end position="29"/>
    </location>
</feature>
<evidence type="ECO:0000313" key="3">
    <source>
        <dbReference type="Proteomes" id="UP001549106"/>
    </source>
</evidence>
<comment type="caution">
    <text evidence="2">The sequence shown here is derived from an EMBL/GenBank/DDBJ whole genome shotgun (WGS) entry which is preliminary data.</text>
</comment>
<proteinExistence type="predicted"/>
<accession>A0ABV2LX67</accession>
<sequence>MKKSQYKKKTERKNRKESLKQKEQGEEQRFICREKHRENNCKKYRRGKAYHERIRSDLGDF</sequence>
<dbReference type="RefSeq" id="WP_171026672.1">
    <property type="nucleotide sequence ID" value="NZ_BAABXN010000001.1"/>
</dbReference>